<organism evidence="2 4">
    <name type="scientific">Trichinella pseudospiralis</name>
    <name type="common">Parasitic roundworm</name>
    <dbReference type="NCBI Taxonomy" id="6337"/>
    <lineage>
        <taxon>Eukaryota</taxon>
        <taxon>Metazoa</taxon>
        <taxon>Ecdysozoa</taxon>
        <taxon>Nematoda</taxon>
        <taxon>Enoplea</taxon>
        <taxon>Dorylaimia</taxon>
        <taxon>Trichinellida</taxon>
        <taxon>Trichinellidae</taxon>
        <taxon>Trichinella</taxon>
    </lineage>
</organism>
<gene>
    <name evidence="1" type="ORF">T4A_6618</name>
    <name evidence="2" type="ORF">T4C_2321</name>
</gene>
<accession>A0A0V1JKW7</accession>
<dbReference type="EMBL" id="JYDR01000013">
    <property type="protein sequence ID" value="KRY76124.1"/>
    <property type="molecule type" value="Genomic_DNA"/>
</dbReference>
<evidence type="ECO:0000313" key="3">
    <source>
        <dbReference type="Proteomes" id="UP000054632"/>
    </source>
</evidence>
<comment type="caution">
    <text evidence="2">The sequence shown here is derived from an EMBL/GenBank/DDBJ whole genome shotgun (WGS) entry which is preliminary data.</text>
</comment>
<dbReference type="AlphaFoldDB" id="A0A0V1JKW7"/>
<reference evidence="3 4" key="1">
    <citation type="submission" date="2015-01" db="EMBL/GenBank/DDBJ databases">
        <title>Evolution of Trichinella species and genotypes.</title>
        <authorList>
            <person name="Korhonen P.K."/>
            <person name="Edoardo P."/>
            <person name="Giuseppe L.R."/>
            <person name="Gasser R.B."/>
        </authorList>
    </citation>
    <scope>NUCLEOTIDE SEQUENCE [LARGE SCALE GENOMIC DNA]</scope>
    <source>
        <strain evidence="1">ISS13</strain>
        <strain evidence="2">ISS176</strain>
    </source>
</reference>
<evidence type="ECO:0000313" key="4">
    <source>
        <dbReference type="Proteomes" id="UP000054826"/>
    </source>
</evidence>
<dbReference type="Proteomes" id="UP000054826">
    <property type="component" value="Unassembled WGS sequence"/>
</dbReference>
<evidence type="ECO:0000313" key="2">
    <source>
        <dbReference type="EMBL" id="KRZ35627.1"/>
    </source>
</evidence>
<dbReference type="Proteomes" id="UP000054632">
    <property type="component" value="Unassembled WGS sequence"/>
</dbReference>
<dbReference type="EMBL" id="JYDV01000087">
    <property type="protein sequence ID" value="KRZ35627.1"/>
    <property type="molecule type" value="Genomic_DNA"/>
</dbReference>
<evidence type="ECO:0000313" key="1">
    <source>
        <dbReference type="EMBL" id="KRY76124.1"/>
    </source>
</evidence>
<protein>
    <submittedName>
        <fullName evidence="2">Uncharacterized protein</fullName>
    </submittedName>
</protein>
<sequence>MNLGVEEAPRNSYRIDGIKRSLCLGDRKGHLTEKIVEVAHSFECLLKATLLLNSQSKRHATTAEIVTGP</sequence>
<proteinExistence type="predicted"/>
<name>A0A0V1JKW7_TRIPS</name>